<dbReference type="InterPro" id="IPR016047">
    <property type="entry name" value="M23ase_b-sheet_dom"/>
</dbReference>
<gene>
    <name evidence="4" type="ORF">HK107_14805</name>
</gene>
<dbReference type="SUPFAM" id="SSF51261">
    <property type="entry name" value="Duplicated hybrid motif"/>
    <property type="match status" value="1"/>
</dbReference>
<dbReference type="Pfam" id="PF01551">
    <property type="entry name" value="Peptidase_M23"/>
    <property type="match status" value="1"/>
</dbReference>
<keyword evidence="5" id="KW-1185">Reference proteome</keyword>
<dbReference type="InterPro" id="IPR011055">
    <property type="entry name" value="Dup_hybrid_motif"/>
</dbReference>
<dbReference type="PANTHER" id="PTHR21666">
    <property type="entry name" value="PEPTIDASE-RELATED"/>
    <property type="match status" value="1"/>
</dbReference>
<dbReference type="RefSeq" id="WP_173201178.1">
    <property type="nucleotide sequence ID" value="NZ_JABFCX010000003.1"/>
</dbReference>
<organism evidence="4 5">
    <name type="scientific">Parvularcula mediterranea</name>
    <dbReference type="NCBI Taxonomy" id="2732508"/>
    <lineage>
        <taxon>Bacteria</taxon>
        <taxon>Pseudomonadati</taxon>
        <taxon>Pseudomonadota</taxon>
        <taxon>Alphaproteobacteria</taxon>
        <taxon>Parvularculales</taxon>
        <taxon>Parvularculaceae</taxon>
        <taxon>Parvularcula</taxon>
    </lineage>
</organism>
<keyword evidence="2" id="KW-0732">Signal</keyword>
<feature type="signal peptide" evidence="2">
    <location>
        <begin position="1"/>
        <end position="20"/>
    </location>
</feature>
<feature type="chain" id="PRO_5031442627" evidence="2">
    <location>
        <begin position="21"/>
        <end position="313"/>
    </location>
</feature>
<dbReference type="AlphaFoldDB" id="A0A7Y3RNZ6"/>
<dbReference type="CDD" id="cd12797">
    <property type="entry name" value="M23_peptidase"/>
    <property type="match status" value="1"/>
</dbReference>
<dbReference type="EMBL" id="JABFCX010000003">
    <property type="protein sequence ID" value="NNU17599.1"/>
    <property type="molecule type" value="Genomic_DNA"/>
</dbReference>
<comment type="caution">
    <text evidence="4">The sequence shown here is derived from an EMBL/GenBank/DDBJ whole genome shotgun (WGS) entry which is preliminary data.</text>
</comment>
<evidence type="ECO:0000259" key="3">
    <source>
        <dbReference type="Pfam" id="PF01551"/>
    </source>
</evidence>
<dbReference type="GO" id="GO:0004222">
    <property type="term" value="F:metalloendopeptidase activity"/>
    <property type="evidence" value="ECO:0007669"/>
    <property type="project" value="TreeGrafter"/>
</dbReference>
<evidence type="ECO:0000256" key="1">
    <source>
        <dbReference type="SAM" id="MobiDB-lite"/>
    </source>
</evidence>
<sequence>MTYRYAALLAATVLSSCSTASTQPPPSLKPTVAEEAPRPEPENVTERKRLRLQQYKGRIVQAGLSFWKTEPGAEVFLDGKMVQVDKDGHFALGFGRDRTENAELEVIFTDGSSEKRTLSIGDREFPISRVDGLPPSKVTPYTEEQLSKIAADREIKNAARANPSRTPYWRAGFDWPLRGRISTKMGAQRILNGEPRRPHSGTDIARFPGVSYDEFVGTPVKAPSTGKVTLAEPDLYFEGGTIFIDHGQGLETVFMHLSSVDVKPGQIVAKGEVVGGVGSTGRSTGPHLHWTLNWNGTPMDPELLVPPMIAPQN</sequence>
<feature type="region of interest" description="Disordered" evidence="1">
    <location>
        <begin position="18"/>
        <end position="44"/>
    </location>
</feature>
<name>A0A7Y3RNZ6_9PROT</name>
<protein>
    <submittedName>
        <fullName evidence="4">M23 family metallopeptidase</fullName>
    </submittedName>
</protein>
<feature type="compositionally biased region" description="Basic and acidic residues" evidence="1">
    <location>
        <begin position="35"/>
        <end position="44"/>
    </location>
</feature>
<evidence type="ECO:0000313" key="5">
    <source>
        <dbReference type="Proteomes" id="UP000536835"/>
    </source>
</evidence>
<dbReference type="PANTHER" id="PTHR21666:SF285">
    <property type="entry name" value="M23 FAMILY METALLOPEPTIDASE"/>
    <property type="match status" value="1"/>
</dbReference>
<accession>A0A7Y3RNZ6</accession>
<proteinExistence type="predicted"/>
<reference evidence="4 5" key="1">
    <citation type="submission" date="2020-05" db="EMBL/GenBank/DDBJ databases">
        <title>Parvularcula mediterraneae sp. nov., isolated from polypropylene straw from shallow seawater of the seashore of Laganas in Zakynthos island, Greece.</title>
        <authorList>
            <person name="Szabo I."/>
            <person name="Al-Omari J."/>
            <person name="Rado J."/>
            <person name="Szerdahelyi G.S."/>
        </authorList>
    </citation>
    <scope>NUCLEOTIDE SEQUENCE [LARGE SCALE GENOMIC DNA]</scope>
    <source>
        <strain evidence="4 5">ZS-1/3</strain>
    </source>
</reference>
<evidence type="ECO:0000313" key="4">
    <source>
        <dbReference type="EMBL" id="NNU17599.1"/>
    </source>
</evidence>
<evidence type="ECO:0000256" key="2">
    <source>
        <dbReference type="SAM" id="SignalP"/>
    </source>
</evidence>
<dbReference type="Proteomes" id="UP000536835">
    <property type="component" value="Unassembled WGS sequence"/>
</dbReference>
<dbReference type="PROSITE" id="PS51257">
    <property type="entry name" value="PROKAR_LIPOPROTEIN"/>
    <property type="match status" value="1"/>
</dbReference>
<dbReference type="Gene3D" id="2.70.70.10">
    <property type="entry name" value="Glucose Permease (Domain IIA)"/>
    <property type="match status" value="1"/>
</dbReference>
<feature type="domain" description="M23ase beta-sheet core" evidence="3">
    <location>
        <begin position="209"/>
        <end position="301"/>
    </location>
</feature>
<dbReference type="InterPro" id="IPR050570">
    <property type="entry name" value="Cell_wall_metabolism_enzyme"/>
</dbReference>